<evidence type="ECO:0000256" key="5">
    <source>
        <dbReference type="ARBA" id="ARBA00022840"/>
    </source>
</evidence>
<keyword evidence="7" id="KW-0030">Aminoacyl-tRNA synthetase</keyword>
<dbReference type="HAMAP" id="MF_00127">
    <property type="entry name" value="His_tRNA_synth"/>
    <property type="match status" value="1"/>
</dbReference>
<dbReference type="EC" id="6.1.1.21" evidence="2"/>
<comment type="caution">
    <text evidence="10">Lacks conserved residue(s) required for the propagation of feature annotation.</text>
</comment>
<dbReference type="HOGENOM" id="CLU_025113_3_1_1"/>
<dbReference type="SUPFAM" id="SSF52954">
    <property type="entry name" value="Class II aaRS ABD-related"/>
    <property type="match status" value="1"/>
</dbReference>
<dbReference type="Gene3D" id="3.40.50.800">
    <property type="entry name" value="Anticodon-binding domain"/>
    <property type="match status" value="1"/>
</dbReference>
<evidence type="ECO:0000256" key="9">
    <source>
        <dbReference type="ARBA" id="ARBA00047639"/>
    </source>
</evidence>
<dbReference type="Proteomes" id="UP000013827">
    <property type="component" value="Unassembled WGS sequence"/>
</dbReference>
<feature type="region of interest" description="Disordered" evidence="11">
    <location>
        <begin position="156"/>
        <end position="190"/>
    </location>
</feature>
<dbReference type="InterPro" id="IPR015807">
    <property type="entry name" value="His-tRNA-ligase"/>
</dbReference>
<comment type="catalytic activity">
    <reaction evidence="9">
        <text>tRNA(His) + L-histidine + ATP = L-histidyl-tRNA(His) + AMP + diphosphate + H(+)</text>
        <dbReference type="Rhea" id="RHEA:17313"/>
        <dbReference type="Rhea" id="RHEA-COMP:9665"/>
        <dbReference type="Rhea" id="RHEA-COMP:9689"/>
        <dbReference type="ChEBI" id="CHEBI:15378"/>
        <dbReference type="ChEBI" id="CHEBI:30616"/>
        <dbReference type="ChEBI" id="CHEBI:33019"/>
        <dbReference type="ChEBI" id="CHEBI:57595"/>
        <dbReference type="ChEBI" id="CHEBI:78442"/>
        <dbReference type="ChEBI" id="CHEBI:78527"/>
        <dbReference type="ChEBI" id="CHEBI:456215"/>
        <dbReference type="EC" id="6.1.1.21"/>
    </reaction>
</comment>
<dbReference type="Pfam" id="PF03129">
    <property type="entry name" value="HGTP_anticodon"/>
    <property type="match status" value="1"/>
</dbReference>
<dbReference type="NCBIfam" id="TIGR00442">
    <property type="entry name" value="hisS"/>
    <property type="match status" value="1"/>
</dbReference>
<proteinExistence type="inferred from homology"/>
<dbReference type="Pfam" id="PF13393">
    <property type="entry name" value="tRNA-synt_His"/>
    <property type="match status" value="1"/>
</dbReference>
<dbReference type="eggNOG" id="KOG0888">
    <property type="taxonomic scope" value="Eukaryota"/>
</dbReference>
<keyword evidence="5" id="KW-0067">ATP-binding</keyword>
<reference evidence="14" key="1">
    <citation type="journal article" date="2013" name="Nature">
        <title>Pan genome of the phytoplankton Emiliania underpins its global distribution.</title>
        <authorList>
            <person name="Read B.A."/>
            <person name="Kegel J."/>
            <person name="Klute M.J."/>
            <person name="Kuo A."/>
            <person name="Lefebvre S.C."/>
            <person name="Maumus F."/>
            <person name="Mayer C."/>
            <person name="Miller J."/>
            <person name="Monier A."/>
            <person name="Salamov A."/>
            <person name="Young J."/>
            <person name="Aguilar M."/>
            <person name="Claverie J.M."/>
            <person name="Frickenhaus S."/>
            <person name="Gonzalez K."/>
            <person name="Herman E.K."/>
            <person name="Lin Y.C."/>
            <person name="Napier J."/>
            <person name="Ogata H."/>
            <person name="Sarno A.F."/>
            <person name="Shmutz J."/>
            <person name="Schroeder D."/>
            <person name="de Vargas C."/>
            <person name="Verret F."/>
            <person name="von Dassow P."/>
            <person name="Valentin K."/>
            <person name="Van de Peer Y."/>
            <person name="Wheeler G."/>
            <person name="Dacks J.B."/>
            <person name="Delwiche C.F."/>
            <person name="Dyhrman S.T."/>
            <person name="Glockner G."/>
            <person name="John U."/>
            <person name="Richards T."/>
            <person name="Worden A.Z."/>
            <person name="Zhang X."/>
            <person name="Grigoriev I.V."/>
            <person name="Allen A.E."/>
            <person name="Bidle K."/>
            <person name="Borodovsky M."/>
            <person name="Bowler C."/>
            <person name="Brownlee C."/>
            <person name="Cock J.M."/>
            <person name="Elias M."/>
            <person name="Gladyshev V.N."/>
            <person name="Groth M."/>
            <person name="Guda C."/>
            <person name="Hadaegh A."/>
            <person name="Iglesias-Rodriguez M.D."/>
            <person name="Jenkins J."/>
            <person name="Jones B.M."/>
            <person name="Lawson T."/>
            <person name="Leese F."/>
            <person name="Lindquist E."/>
            <person name="Lobanov A."/>
            <person name="Lomsadze A."/>
            <person name="Malik S.B."/>
            <person name="Marsh M.E."/>
            <person name="Mackinder L."/>
            <person name="Mock T."/>
            <person name="Mueller-Roeber B."/>
            <person name="Pagarete A."/>
            <person name="Parker M."/>
            <person name="Probert I."/>
            <person name="Quesneville H."/>
            <person name="Raines C."/>
            <person name="Rensing S.A."/>
            <person name="Riano-Pachon D.M."/>
            <person name="Richier S."/>
            <person name="Rokitta S."/>
            <person name="Shiraiwa Y."/>
            <person name="Soanes D.M."/>
            <person name="van der Giezen M."/>
            <person name="Wahlund T.M."/>
            <person name="Williams B."/>
            <person name="Wilson W."/>
            <person name="Wolfe G."/>
            <person name="Wurch L.L."/>
        </authorList>
    </citation>
    <scope>NUCLEOTIDE SEQUENCE</scope>
</reference>
<dbReference type="EnsemblProtists" id="EOD19932">
    <property type="protein sequence ID" value="EOD19932"/>
    <property type="gene ID" value="EMIHUDRAFT_435908"/>
</dbReference>
<feature type="compositionally biased region" description="Basic and acidic residues" evidence="11">
    <location>
        <begin position="156"/>
        <end position="169"/>
    </location>
</feature>
<dbReference type="Gene3D" id="3.30.70.141">
    <property type="entry name" value="Nucleoside diphosphate kinase-like domain"/>
    <property type="match status" value="1"/>
</dbReference>
<dbReference type="Pfam" id="PF00334">
    <property type="entry name" value="NDK"/>
    <property type="match status" value="1"/>
</dbReference>
<dbReference type="FunFam" id="3.30.930.10:FF:000054">
    <property type="entry name" value="Histidine--tRNA ligase chloroplastic/mitochondrial"/>
    <property type="match status" value="1"/>
</dbReference>
<dbReference type="STRING" id="2903.R1CC51"/>
<evidence type="ECO:0000256" key="11">
    <source>
        <dbReference type="SAM" id="MobiDB-lite"/>
    </source>
</evidence>
<evidence type="ECO:0000256" key="8">
    <source>
        <dbReference type="ARBA" id="ARBA00030619"/>
    </source>
</evidence>
<dbReference type="KEGG" id="ehx:EMIHUDRAFT_435908"/>
<dbReference type="InterPro" id="IPR004516">
    <property type="entry name" value="HisRS/HisZ"/>
</dbReference>
<comment type="similarity">
    <text evidence="1">Belongs to the class-II aminoacyl-tRNA synthetase family.</text>
</comment>
<evidence type="ECO:0000256" key="10">
    <source>
        <dbReference type="PROSITE-ProRule" id="PRU00706"/>
    </source>
</evidence>
<dbReference type="RefSeq" id="XP_005772361.1">
    <property type="nucleotide sequence ID" value="XM_005772304.1"/>
</dbReference>
<keyword evidence="14" id="KW-1185">Reference proteome</keyword>
<accession>A0A0D3KQ60</accession>
<comment type="similarity">
    <text evidence="10">Belongs to the NDK family.</text>
</comment>
<dbReference type="GO" id="GO:0005524">
    <property type="term" value="F:ATP binding"/>
    <property type="evidence" value="ECO:0007669"/>
    <property type="project" value="UniProtKB-KW"/>
</dbReference>
<evidence type="ECO:0000256" key="2">
    <source>
        <dbReference type="ARBA" id="ARBA00012815"/>
    </source>
</evidence>
<dbReference type="InterPro" id="IPR036850">
    <property type="entry name" value="NDK-like_dom_sf"/>
</dbReference>
<evidence type="ECO:0000256" key="3">
    <source>
        <dbReference type="ARBA" id="ARBA00022598"/>
    </source>
</evidence>
<keyword evidence="4" id="KW-0547">Nucleotide-binding</keyword>
<evidence type="ECO:0000256" key="7">
    <source>
        <dbReference type="ARBA" id="ARBA00023146"/>
    </source>
</evidence>
<dbReference type="Gene3D" id="3.30.930.10">
    <property type="entry name" value="Bira Bifunctional Protein, Domain 2"/>
    <property type="match status" value="2"/>
</dbReference>
<dbReference type="InterPro" id="IPR006195">
    <property type="entry name" value="aa-tRNA-synth_II"/>
</dbReference>
<dbReference type="GeneID" id="17283165"/>
<evidence type="ECO:0000256" key="4">
    <source>
        <dbReference type="ARBA" id="ARBA00022741"/>
    </source>
</evidence>
<dbReference type="CDD" id="cd00773">
    <property type="entry name" value="HisRS-like_core"/>
    <property type="match status" value="1"/>
</dbReference>
<dbReference type="GO" id="GO:0006427">
    <property type="term" value="P:histidyl-tRNA aminoacylation"/>
    <property type="evidence" value="ECO:0007669"/>
    <property type="project" value="InterPro"/>
</dbReference>
<dbReference type="eggNOG" id="KOG1936">
    <property type="taxonomic scope" value="Eukaryota"/>
</dbReference>
<dbReference type="OMA" id="CGGGNFK"/>
<sequence>MAQQTLVLCTPDAVSRGVTFEISSQFEKRGLTMVACRMLRATTAQAQAHVDCTKAGSVAQLTSGPAVATVWQGAGAIAAGIEIAGAAGGSDLLSVSPSAASATLEIAVWFGADEVPPPDSNGAAAAASGSVAASAPSADGDAAAAGGKSKGQLKKEAAKAAKAAKKAEAKGGTPAGPAISTEPPSGTRDFFPAEMRTRNWLFAKFRETARQLAFVEYDAPVLEAEQLYVRKGGEEITQQMYNFTDKDGKAVSLRPEMTPTLARMILSLGGKVLLPVKWFSIPQCWRFETVQRGRKREHFQWNMDIVGEASIAAEAELLAGVTSFFKSVGVTSADVGIKVNSRKVLAAILKMYGIDDDKFEAVCVIVDKLDKIGPDETVQLLRDAQVSDEAARKIVASLSLRSIGELQELVGEHPVAADAMREMKELFALAEAYGFGDWILFDASVVRGLAYYTGIVFEGFDRKGELRAICGGGRYDKLLSLYGSPTVVPACGFGFGDCVIMELLQEKGLLPHLEPEVDFVVCPFNAEMRLHAVQVAATLRAAGYAVDVLLANKRADKAFSYADRVSGRRMVFVAPDEWDKGSVRVKDLRLERSEEEKLADRGIELPVAELVAELSRIGVAPQREERGA</sequence>
<dbReference type="SUPFAM" id="SSF55681">
    <property type="entry name" value="Class II aaRS and biotin synthetases"/>
    <property type="match status" value="1"/>
</dbReference>
<dbReference type="GO" id="GO:0004821">
    <property type="term" value="F:histidine-tRNA ligase activity"/>
    <property type="evidence" value="ECO:0007669"/>
    <property type="project" value="UniProtKB-EC"/>
</dbReference>
<evidence type="ECO:0000259" key="12">
    <source>
        <dbReference type="PROSITE" id="PS50862"/>
    </source>
</evidence>
<dbReference type="RefSeq" id="XP_005790324.1">
    <property type="nucleotide sequence ID" value="XM_005790267.1"/>
</dbReference>
<evidence type="ECO:0000313" key="13">
    <source>
        <dbReference type="EnsemblProtists" id="EOD37895"/>
    </source>
</evidence>
<dbReference type="GO" id="GO:0005737">
    <property type="term" value="C:cytoplasm"/>
    <property type="evidence" value="ECO:0007669"/>
    <property type="project" value="InterPro"/>
</dbReference>
<dbReference type="EnsemblProtists" id="EOD37895">
    <property type="protein sequence ID" value="EOD37895"/>
    <property type="gene ID" value="EMIHUDRAFT_440201"/>
</dbReference>
<dbReference type="GeneID" id="17265625"/>
<feature type="domain" description="Aminoacyl-transfer RNA synthetases class-II family profile" evidence="12">
    <location>
        <begin position="186"/>
        <end position="511"/>
    </location>
</feature>
<dbReference type="KEGG" id="ehx:EMIHUDRAFT_440201"/>
<dbReference type="SMART" id="SM00562">
    <property type="entry name" value="NDK"/>
    <property type="match status" value="1"/>
</dbReference>
<dbReference type="InterPro" id="IPR041715">
    <property type="entry name" value="HisRS-like_core"/>
</dbReference>
<protein>
    <recommendedName>
        <fullName evidence="2">histidine--tRNA ligase</fullName>
        <ecNumber evidence="2">6.1.1.21</ecNumber>
    </recommendedName>
    <alternativeName>
        <fullName evidence="8">Histidyl-tRNA synthetase</fullName>
    </alternativeName>
</protein>
<evidence type="ECO:0000256" key="1">
    <source>
        <dbReference type="ARBA" id="ARBA00008226"/>
    </source>
</evidence>
<dbReference type="InterPro" id="IPR034907">
    <property type="entry name" value="NDK-like_dom"/>
</dbReference>
<dbReference type="PaxDb" id="2903-EOD19932"/>
<keyword evidence="3" id="KW-0436">Ligase</keyword>
<dbReference type="PROSITE" id="PS50862">
    <property type="entry name" value="AA_TRNA_LIGASE_II"/>
    <property type="match status" value="1"/>
</dbReference>
<dbReference type="SUPFAM" id="SSF54919">
    <property type="entry name" value="Nucleoside diphosphate kinase, NDK"/>
    <property type="match status" value="1"/>
</dbReference>
<name>A0A0D3KQ60_EMIH1</name>
<dbReference type="InterPro" id="IPR045864">
    <property type="entry name" value="aa-tRNA-synth_II/BPL/LPL"/>
</dbReference>
<evidence type="ECO:0000313" key="14">
    <source>
        <dbReference type="Proteomes" id="UP000013827"/>
    </source>
</evidence>
<keyword evidence="6" id="KW-0648">Protein biosynthesis</keyword>
<evidence type="ECO:0000256" key="6">
    <source>
        <dbReference type="ARBA" id="ARBA00022917"/>
    </source>
</evidence>
<dbReference type="InterPro" id="IPR036621">
    <property type="entry name" value="Anticodon-bd_dom_sf"/>
</dbReference>
<dbReference type="PANTHER" id="PTHR43707:SF1">
    <property type="entry name" value="HISTIDINE--TRNA LIGASE, MITOCHONDRIAL-RELATED"/>
    <property type="match status" value="1"/>
</dbReference>
<dbReference type="AlphaFoldDB" id="A0A0D3KQ60"/>
<dbReference type="PROSITE" id="PS51374">
    <property type="entry name" value="NDPK_LIKE"/>
    <property type="match status" value="1"/>
</dbReference>
<dbReference type="InterPro" id="IPR004154">
    <property type="entry name" value="Anticodon-bd"/>
</dbReference>
<organism evidence="13 14">
    <name type="scientific">Emiliania huxleyi (strain CCMP1516)</name>
    <dbReference type="NCBI Taxonomy" id="280463"/>
    <lineage>
        <taxon>Eukaryota</taxon>
        <taxon>Haptista</taxon>
        <taxon>Haptophyta</taxon>
        <taxon>Prymnesiophyceae</taxon>
        <taxon>Isochrysidales</taxon>
        <taxon>Noelaerhabdaceae</taxon>
        <taxon>Emiliania</taxon>
    </lineage>
</organism>
<reference evidence="13" key="2">
    <citation type="submission" date="2024-10" db="UniProtKB">
        <authorList>
            <consortium name="EnsemblProtists"/>
        </authorList>
    </citation>
    <scope>IDENTIFICATION</scope>
</reference>
<dbReference type="PANTHER" id="PTHR43707">
    <property type="entry name" value="HISTIDYL-TRNA SYNTHETASE"/>
    <property type="match status" value="1"/>
</dbReference>